<keyword evidence="9" id="KW-1185">Reference proteome</keyword>
<organism evidence="7">
    <name type="scientific">Guillardia theta (strain CCMP2712)</name>
    <name type="common">Cryptophyte</name>
    <dbReference type="NCBI Taxonomy" id="905079"/>
    <lineage>
        <taxon>Eukaryota</taxon>
        <taxon>Cryptophyceae</taxon>
        <taxon>Pyrenomonadales</taxon>
        <taxon>Geminigeraceae</taxon>
        <taxon>Guillardia</taxon>
    </lineage>
</organism>
<reference evidence="8" key="3">
    <citation type="submission" date="2016-03" db="UniProtKB">
        <authorList>
            <consortium name="EnsemblProtists"/>
        </authorList>
    </citation>
    <scope>IDENTIFICATION</scope>
</reference>
<feature type="transmembrane region" description="Helical" evidence="5">
    <location>
        <begin position="278"/>
        <end position="305"/>
    </location>
</feature>
<feature type="transmembrane region" description="Helical" evidence="5">
    <location>
        <begin position="591"/>
        <end position="616"/>
    </location>
</feature>
<proteinExistence type="predicted"/>
<evidence type="ECO:0000313" key="9">
    <source>
        <dbReference type="Proteomes" id="UP000011087"/>
    </source>
</evidence>
<feature type="transmembrane region" description="Helical" evidence="5">
    <location>
        <begin position="714"/>
        <end position="733"/>
    </location>
</feature>
<dbReference type="PANTHER" id="PTHR12308:SF73">
    <property type="entry name" value="ANOCTAMIN"/>
    <property type="match status" value="1"/>
</dbReference>
<evidence type="ECO:0000256" key="3">
    <source>
        <dbReference type="ARBA" id="ARBA00022989"/>
    </source>
</evidence>
<dbReference type="InterPro" id="IPR049452">
    <property type="entry name" value="Anoctamin_TM"/>
</dbReference>
<dbReference type="RefSeq" id="XP_005835516.1">
    <property type="nucleotide sequence ID" value="XM_005835459.1"/>
</dbReference>
<evidence type="ECO:0000313" key="7">
    <source>
        <dbReference type="EMBL" id="EKX48536.1"/>
    </source>
</evidence>
<dbReference type="GO" id="GO:0016020">
    <property type="term" value="C:membrane"/>
    <property type="evidence" value="ECO:0007669"/>
    <property type="project" value="UniProtKB-SubCell"/>
</dbReference>
<comment type="subcellular location">
    <subcellularLocation>
        <location evidence="1">Membrane</location>
        <topology evidence="1">Multi-pass membrane protein</topology>
    </subcellularLocation>
</comment>
<evidence type="ECO:0000259" key="6">
    <source>
        <dbReference type="Pfam" id="PF04547"/>
    </source>
</evidence>
<evidence type="ECO:0000256" key="4">
    <source>
        <dbReference type="ARBA" id="ARBA00023136"/>
    </source>
</evidence>
<dbReference type="EnsemblProtists" id="EKX48536">
    <property type="protein sequence ID" value="EKX48536"/>
    <property type="gene ID" value="GUITHDRAFT_105680"/>
</dbReference>
<reference evidence="7 9" key="1">
    <citation type="journal article" date="2012" name="Nature">
        <title>Algal genomes reveal evolutionary mosaicism and the fate of nucleomorphs.</title>
        <authorList>
            <consortium name="DOE Joint Genome Institute"/>
            <person name="Curtis B.A."/>
            <person name="Tanifuji G."/>
            <person name="Burki F."/>
            <person name="Gruber A."/>
            <person name="Irimia M."/>
            <person name="Maruyama S."/>
            <person name="Arias M.C."/>
            <person name="Ball S.G."/>
            <person name="Gile G.H."/>
            <person name="Hirakawa Y."/>
            <person name="Hopkins J.F."/>
            <person name="Kuo A."/>
            <person name="Rensing S.A."/>
            <person name="Schmutz J."/>
            <person name="Symeonidi A."/>
            <person name="Elias M."/>
            <person name="Eveleigh R.J."/>
            <person name="Herman E.K."/>
            <person name="Klute M.J."/>
            <person name="Nakayama T."/>
            <person name="Obornik M."/>
            <person name="Reyes-Prieto A."/>
            <person name="Armbrust E.V."/>
            <person name="Aves S.J."/>
            <person name="Beiko R.G."/>
            <person name="Coutinho P."/>
            <person name="Dacks J.B."/>
            <person name="Durnford D.G."/>
            <person name="Fast N.M."/>
            <person name="Green B.R."/>
            <person name="Grisdale C.J."/>
            <person name="Hempel F."/>
            <person name="Henrissat B."/>
            <person name="Hoppner M.P."/>
            <person name="Ishida K."/>
            <person name="Kim E."/>
            <person name="Koreny L."/>
            <person name="Kroth P.G."/>
            <person name="Liu Y."/>
            <person name="Malik S.B."/>
            <person name="Maier U.G."/>
            <person name="McRose D."/>
            <person name="Mock T."/>
            <person name="Neilson J.A."/>
            <person name="Onodera N.T."/>
            <person name="Poole A.M."/>
            <person name="Pritham E.J."/>
            <person name="Richards T.A."/>
            <person name="Rocap G."/>
            <person name="Roy S.W."/>
            <person name="Sarai C."/>
            <person name="Schaack S."/>
            <person name="Shirato S."/>
            <person name="Slamovits C.H."/>
            <person name="Spencer D.F."/>
            <person name="Suzuki S."/>
            <person name="Worden A.Z."/>
            <person name="Zauner S."/>
            <person name="Barry K."/>
            <person name="Bell C."/>
            <person name="Bharti A.K."/>
            <person name="Crow J.A."/>
            <person name="Grimwood J."/>
            <person name="Kramer R."/>
            <person name="Lindquist E."/>
            <person name="Lucas S."/>
            <person name="Salamov A."/>
            <person name="McFadden G.I."/>
            <person name="Lane C.E."/>
            <person name="Keeling P.J."/>
            <person name="Gray M.W."/>
            <person name="Grigoriev I.V."/>
            <person name="Archibald J.M."/>
        </authorList>
    </citation>
    <scope>NUCLEOTIDE SEQUENCE</scope>
    <source>
        <strain evidence="7 9">CCMP2712</strain>
    </source>
</reference>
<reference evidence="9" key="2">
    <citation type="submission" date="2012-11" db="EMBL/GenBank/DDBJ databases">
        <authorList>
            <person name="Kuo A."/>
            <person name="Curtis B.A."/>
            <person name="Tanifuji G."/>
            <person name="Burki F."/>
            <person name="Gruber A."/>
            <person name="Irimia M."/>
            <person name="Maruyama S."/>
            <person name="Arias M.C."/>
            <person name="Ball S.G."/>
            <person name="Gile G.H."/>
            <person name="Hirakawa Y."/>
            <person name="Hopkins J.F."/>
            <person name="Rensing S.A."/>
            <person name="Schmutz J."/>
            <person name="Symeonidi A."/>
            <person name="Elias M."/>
            <person name="Eveleigh R.J."/>
            <person name="Herman E.K."/>
            <person name="Klute M.J."/>
            <person name="Nakayama T."/>
            <person name="Obornik M."/>
            <person name="Reyes-Prieto A."/>
            <person name="Armbrust E.V."/>
            <person name="Aves S.J."/>
            <person name="Beiko R.G."/>
            <person name="Coutinho P."/>
            <person name="Dacks J.B."/>
            <person name="Durnford D.G."/>
            <person name="Fast N.M."/>
            <person name="Green B.R."/>
            <person name="Grisdale C."/>
            <person name="Hempe F."/>
            <person name="Henrissat B."/>
            <person name="Hoppner M.P."/>
            <person name="Ishida K.-I."/>
            <person name="Kim E."/>
            <person name="Koreny L."/>
            <person name="Kroth P.G."/>
            <person name="Liu Y."/>
            <person name="Malik S.-B."/>
            <person name="Maier U.G."/>
            <person name="McRose D."/>
            <person name="Mock T."/>
            <person name="Neilson J.A."/>
            <person name="Onodera N.T."/>
            <person name="Poole A.M."/>
            <person name="Pritham E.J."/>
            <person name="Richards T.A."/>
            <person name="Rocap G."/>
            <person name="Roy S.W."/>
            <person name="Sarai C."/>
            <person name="Schaack S."/>
            <person name="Shirato S."/>
            <person name="Slamovits C.H."/>
            <person name="Spencer D.F."/>
            <person name="Suzuki S."/>
            <person name="Worden A.Z."/>
            <person name="Zauner S."/>
            <person name="Barry K."/>
            <person name="Bell C."/>
            <person name="Bharti A.K."/>
            <person name="Crow J.A."/>
            <person name="Grimwood J."/>
            <person name="Kramer R."/>
            <person name="Lindquist E."/>
            <person name="Lucas S."/>
            <person name="Salamov A."/>
            <person name="McFadden G.I."/>
            <person name="Lane C.E."/>
            <person name="Keeling P.J."/>
            <person name="Gray M.W."/>
            <person name="Grigoriev I.V."/>
            <person name="Archibald J.M."/>
        </authorList>
    </citation>
    <scope>NUCLEOTIDE SEQUENCE</scope>
    <source>
        <strain evidence="9">CCMP2712</strain>
    </source>
</reference>
<dbReference type="PANTHER" id="PTHR12308">
    <property type="entry name" value="ANOCTAMIN"/>
    <property type="match status" value="1"/>
</dbReference>
<evidence type="ECO:0000256" key="1">
    <source>
        <dbReference type="ARBA" id="ARBA00004141"/>
    </source>
</evidence>
<dbReference type="InterPro" id="IPR007632">
    <property type="entry name" value="Anoctamin"/>
</dbReference>
<accession>L1JJ59</accession>
<dbReference type="PaxDb" id="55529-EKX48536"/>
<dbReference type="Proteomes" id="UP000011087">
    <property type="component" value="Unassembled WGS sequence"/>
</dbReference>
<keyword evidence="3 5" id="KW-1133">Transmembrane helix</keyword>
<feature type="transmembrane region" description="Helical" evidence="5">
    <location>
        <begin position="472"/>
        <end position="493"/>
    </location>
</feature>
<evidence type="ECO:0000256" key="5">
    <source>
        <dbReference type="SAM" id="Phobius"/>
    </source>
</evidence>
<feature type="domain" description="Anoctamin transmembrane" evidence="6">
    <location>
        <begin position="270"/>
        <end position="507"/>
    </location>
</feature>
<dbReference type="AlphaFoldDB" id="L1JJ59"/>
<evidence type="ECO:0000313" key="8">
    <source>
        <dbReference type="EnsemblProtists" id="EKX48536"/>
    </source>
</evidence>
<name>L1JJ59_GUITC</name>
<dbReference type="EMBL" id="JH992985">
    <property type="protein sequence ID" value="EKX48536.1"/>
    <property type="molecule type" value="Genomic_DNA"/>
</dbReference>
<dbReference type="GeneID" id="17305266"/>
<dbReference type="KEGG" id="gtt:GUITHDRAFT_105680"/>
<feature type="transmembrane region" description="Helical" evidence="5">
    <location>
        <begin position="311"/>
        <end position="332"/>
    </location>
</feature>
<evidence type="ECO:0000256" key="2">
    <source>
        <dbReference type="ARBA" id="ARBA00022692"/>
    </source>
</evidence>
<dbReference type="GO" id="GO:0005254">
    <property type="term" value="F:chloride channel activity"/>
    <property type="evidence" value="ECO:0007669"/>
    <property type="project" value="TreeGrafter"/>
</dbReference>
<dbReference type="OrthoDB" id="10674241at2759"/>
<dbReference type="HOGENOM" id="CLU_346988_0_0_1"/>
<feature type="transmembrane region" description="Helical" evidence="5">
    <location>
        <begin position="427"/>
        <end position="451"/>
    </location>
</feature>
<keyword evidence="4 5" id="KW-0472">Membrane</keyword>
<feature type="transmembrane region" description="Helical" evidence="5">
    <location>
        <begin position="391"/>
        <end position="412"/>
    </location>
</feature>
<dbReference type="Pfam" id="PF04547">
    <property type="entry name" value="Anoctamin"/>
    <property type="match status" value="1"/>
</dbReference>
<keyword evidence="2 5" id="KW-0812">Transmembrane</keyword>
<feature type="transmembrane region" description="Helical" evidence="5">
    <location>
        <begin position="646"/>
        <end position="667"/>
    </location>
</feature>
<gene>
    <name evidence="7" type="ORF">GUITHDRAFT_105680</name>
</gene>
<protein>
    <recommendedName>
        <fullName evidence="6">Anoctamin transmembrane domain-containing protein</fullName>
    </recommendedName>
</protein>
<sequence length="814" mass="92496">MEATRASGGPAGRKKHEDFSPVWVLIFPFADQVKNKKADELKLRTDIVHRLKAAKLRVLSVCNASHSAVHVMVAADLERLEQEAEKSGLLKKVRCDAGLARYSQKKRHLFGHRVLDNDFFTEAEKQELVYRIMISNNNFCGAGLIFDLLEGRFAASGLEACSVPRLRSLVENVKGRDAAILLSHKAVKEDYIQELQSSLTPGRRFLQSSPLHREVVQEKLAMALCSLQLRLKTSLLCGENDSILDVIHKSQGNTRAVLEAIESVDLVEAIRDYLGEGFALYFLSIKSLVIDVAPLALLSLVLFSIRNSPSSFGLEAAITGLMCMIWMQRFACLWRRETSHKQHVWGRSEETEELSAISLRSAIATDEDDEKTFMLTAENFQSRIVTRRIRAAMQLLVIGSMALVCIGIYLLVRFSRGWMFGDKTSPLQVVSIACIDVARIYVLEFIGYYILEYLETWDDDMINESDKQAWKVAKIFVFALMNTFSSVFISVVYQMRIAKKRELYLERKHAGKGRVDATKKRSSKRKKLLGLMDRITLRGDWDGVWGESPLDSQLSLRVYDQDLWEQTTQRDFASDQGCRVLCSTYTSPPPVLMSFLALCTTLAPLLPFIIMCFWLLKGRLEALELVVLTRKAVVHHGKCVEYWNEVLNWIALLSIFSTSICIMFVTADVEQFIQNLATNYRKFLEISPAFRNSQELTCVAGICLNSEQYKAQGALYWIIWICIIAIGVGSRILHEEGDSSTLPAPDALYLQILFRVPSHWLQCRVELEKRIQNNLGLSSNVYKNDEEAQQVFEEFKLRYSKIAVDLNKFELPPQ</sequence>